<protein>
    <submittedName>
        <fullName evidence="1">Uncharacterized protein</fullName>
    </submittedName>
</protein>
<sequence>MRRTRLNLLRDWVHGPKVVRAAERDLGSHSLPPLSFPLPFFTFSHGQELRARVCVERYERRGRLRA</sequence>
<dbReference type="EMBL" id="OZ035838">
    <property type="protein sequence ID" value="CAL1583619.1"/>
    <property type="molecule type" value="Genomic_DNA"/>
</dbReference>
<proteinExistence type="predicted"/>
<organism evidence="1 2">
    <name type="scientific">Knipowitschia caucasica</name>
    <name type="common">Caucasian dwarf goby</name>
    <name type="synonym">Pomatoschistus caucasicus</name>
    <dbReference type="NCBI Taxonomy" id="637954"/>
    <lineage>
        <taxon>Eukaryota</taxon>
        <taxon>Metazoa</taxon>
        <taxon>Chordata</taxon>
        <taxon>Craniata</taxon>
        <taxon>Vertebrata</taxon>
        <taxon>Euteleostomi</taxon>
        <taxon>Actinopterygii</taxon>
        <taxon>Neopterygii</taxon>
        <taxon>Teleostei</taxon>
        <taxon>Neoteleostei</taxon>
        <taxon>Acanthomorphata</taxon>
        <taxon>Gobiaria</taxon>
        <taxon>Gobiiformes</taxon>
        <taxon>Gobioidei</taxon>
        <taxon>Gobiidae</taxon>
        <taxon>Gobiinae</taxon>
        <taxon>Knipowitschia</taxon>
    </lineage>
</organism>
<gene>
    <name evidence="1" type="ORF">KC01_LOCUS14072</name>
</gene>
<accession>A0AAV2K1G9</accession>
<evidence type="ECO:0000313" key="1">
    <source>
        <dbReference type="EMBL" id="CAL1583619.1"/>
    </source>
</evidence>
<evidence type="ECO:0000313" key="2">
    <source>
        <dbReference type="Proteomes" id="UP001497482"/>
    </source>
</evidence>
<dbReference type="AlphaFoldDB" id="A0AAV2K1G9"/>
<dbReference type="Proteomes" id="UP001497482">
    <property type="component" value="Chromosome 16"/>
</dbReference>
<name>A0AAV2K1G9_KNICA</name>
<keyword evidence="2" id="KW-1185">Reference proteome</keyword>
<reference evidence="1 2" key="1">
    <citation type="submission" date="2024-04" db="EMBL/GenBank/DDBJ databases">
        <authorList>
            <person name="Waldvogel A.-M."/>
            <person name="Schoenle A."/>
        </authorList>
    </citation>
    <scope>NUCLEOTIDE SEQUENCE [LARGE SCALE GENOMIC DNA]</scope>
</reference>